<keyword evidence="2" id="KW-0808">Transferase</keyword>
<gene>
    <name evidence="2" type="ORF">EDD33_3103</name>
</gene>
<proteinExistence type="predicted"/>
<dbReference type="PANTHER" id="PTHR43792">
    <property type="entry name" value="GNAT FAMILY, PUTATIVE (AFU_ORTHOLOGUE AFUA_3G00765)-RELATED-RELATED"/>
    <property type="match status" value="1"/>
</dbReference>
<comment type="caution">
    <text evidence="2">The sequence shown here is derived from an EMBL/GenBank/DDBJ whole genome shotgun (WGS) entry which is preliminary data.</text>
</comment>
<name>A0A3N2CXF2_9ACTN</name>
<evidence type="ECO:0000259" key="1">
    <source>
        <dbReference type="PROSITE" id="PS51186"/>
    </source>
</evidence>
<dbReference type="InterPro" id="IPR000182">
    <property type="entry name" value="GNAT_dom"/>
</dbReference>
<dbReference type="GO" id="GO:0016747">
    <property type="term" value="F:acyltransferase activity, transferring groups other than amino-acyl groups"/>
    <property type="evidence" value="ECO:0007669"/>
    <property type="project" value="InterPro"/>
</dbReference>
<dbReference type="EMBL" id="RKHO01000001">
    <property type="protein sequence ID" value="ROR92217.1"/>
    <property type="molecule type" value="Genomic_DNA"/>
</dbReference>
<dbReference type="OrthoDB" id="3533156at2"/>
<dbReference type="PROSITE" id="PS51186">
    <property type="entry name" value="GNAT"/>
    <property type="match status" value="1"/>
</dbReference>
<dbReference type="AlphaFoldDB" id="A0A3N2CXF2"/>
<dbReference type="SUPFAM" id="SSF55729">
    <property type="entry name" value="Acyl-CoA N-acyltransferases (Nat)"/>
    <property type="match status" value="1"/>
</dbReference>
<sequence>MSGHNDVVVATERLDVRPWRHEEADRLLDILSRVEVVQWLDDGPPRPMADLDAAHAAIDRQHARSTTPPLGFWAIVPRATGVPVGSVLTLELPDAEAGEVEIGWHLHPDSWGQGWAREAAAAVLGRALDHGLEEVWALTHVTNHPSRAVAAAIGMRDLGVHTWWYEEPSQVFRADRVTHPRP</sequence>
<evidence type="ECO:0000313" key="3">
    <source>
        <dbReference type="Proteomes" id="UP000281738"/>
    </source>
</evidence>
<keyword evidence="3" id="KW-1185">Reference proteome</keyword>
<organism evidence="2 3">
    <name type="scientific">Nocardioides aurantiacus</name>
    <dbReference type="NCBI Taxonomy" id="86796"/>
    <lineage>
        <taxon>Bacteria</taxon>
        <taxon>Bacillati</taxon>
        <taxon>Actinomycetota</taxon>
        <taxon>Actinomycetes</taxon>
        <taxon>Propionibacteriales</taxon>
        <taxon>Nocardioidaceae</taxon>
        <taxon>Nocardioides</taxon>
    </lineage>
</organism>
<dbReference type="Pfam" id="PF13302">
    <property type="entry name" value="Acetyltransf_3"/>
    <property type="match status" value="1"/>
</dbReference>
<accession>A0A3N2CXF2</accession>
<reference evidence="2 3" key="1">
    <citation type="submission" date="2018-11" db="EMBL/GenBank/DDBJ databases">
        <title>Sequencing the genomes of 1000 actinobacteria strains.</title>
        <authorList>
            <person name="Klenk H.-P."/>
        </authorList>
    </citation>
    <scope>NUCLEOTIDE SEQUENCE [LARGE SCALE GENOMIC DNA]</scope>
    <source>
        <strain evidence="2 3">DSM 12652</strain>
    </source>
</reference>
<dbReference type="Proteomes" id="UP000281738">
    <property type="component" value="Unassembled WGS sequence"/>
</dbReference>
<evidence type="ECO:0000313" key="2">
    <source>
        <dbReference type="EMBL" id="ROR92217.1"/>
    </source>
</evidence>
<dbReference type="RefSeq" id="WP_123391847.1">
    <property type="nucleotide sequence ID" value="NZ_RKHO01000001.1"/>
</dbReference>
<dbReference type="InterPro" id="IPR016181">
    <property type="entry name" value="Acyl_CoA_acyltransferase"/>
</dbReference>
<feature type="domain" description="N-acetyltransferase" evidence="1">
    <location>
        <begin position="14"/>
        <end position="182"/>
    </location>
</feature>
<protein>
    <submittedName>
        <fullName evidence="2">RimJ/RimL family protein N-acetyltransferase</fullName>
    </submittedName>
</protein>
<dbReference type="Gene3D" id="3.40.630.30">
    <property type="match status" value="1"/>
</dbReference>
<dbReference type="InterPro" id="IPR051531">
    <property type="entry name" value="N-acetyltransferase"/>
</dbReference>
<dbReference type="PANTHER" id="PTHR43792:SF1">
    <property type="entry name" value="N-ACETYLTRANSFERASE DOMAIN-CONTAINING PROTEIN"/>
    <property type="match status" value="1"/>
</dbReference>